<organism evidence="1 2">
    <name type="scientific">Tupaia chinensis</name>
    <name type="common">Chinese tree shrew</name>
    <name type="synonym">Tupaia belangeri chinensis</name>
    <dbReference type="NCBI Taxonomy" id="246437"/>
    <lineage>
        <taxon>Eukaryota</taxon>
        <taxon>Metazoa</taxon>
        <taxon>Chordata</taxon>
        <taxon>Craniata</taxon>
        <taxon>Vertebrata</taxon>
        <taxon>Euteleostomi</taxon>
        <taxon>Mammalia</taxon>
        <taxon>Eutheria</taxon>
        <taxon>Euarchontoglires</taxon>
        <taxon>Scandentia</taxon>
        <taxon>Tupaiidae</taxon>
        <taxon>Tupaia</taxon>
    </lineage>
</organism>
<proteinExistence type="predicted"/>
<name>L9LBI5_TUPCH</name>
<sequence>MGTQLAPGSGLTIEPWLNKGSGSDWTQPILSPRAIVPTSHMEREVEGDILTEDDVYCSCLAKTLCHVPVPVTVGFYAPFGCRLHMMLDKITALAHGLAPTDT</sequence>
<keyword evidence="2" id="KW-1185">Reference proteome</keyword>
<dbReference type="InParanoid" id="L9LBI5"/>
<dbReference type="STRING" id="246437.L9LBI5"/>
<gene>
    <name evidence="1" type="ORF">TREES_T100011445</name>
</gene>
<dbReference type="EMBL" id="KB320473">
    <property type="protein sequence ID" value="ELW71102.1"/>
    <property type="molecule type" value="Genomic_DNA"/>
</dbReference>
<dbReference type="Proteomes" id="UP000011518">
    <property type="component" value="Unassembled WGS sequence"/>
</dbReference>
<reference evidence="2" key="2">
    <citation type="journal article" date="2013" name="Nat. Commun.">
        <title>Genome of the Chinese tree shrew.</title>
        <authorList>
            <person name="Fan Y."/>
            <person name="Huang Z.Y."/>
            <person name="Cao C.C."/>
            <person name="Chen C.S."/>
            <person name="Chen Y.X."/>
            <person name="Fan D.D."/>
            <person name="He J."/>
            <person name="Hou H.L."/>
            <person name="Hu L."/>
            <person name="Hu X.T."/>
            <person name="Jiang X.T."/>
            <person name="Lai R."/>
            <person name="Lang Y.S."/>
            <person name="Liang B."/>
            <person name="Liao S.G."/>
            <person name="Mu D."/>
            <person name="Ma Y.Y."/>
            <person name="Niu Y.Y."/>
            <person name="Sun X.Q."/>
            <person name="Xia J.Q."/>
            <person name="Xiao J."/>
            <person name="Xiong Z.Q."/>
            <person name="Xu L."/>
            <person name="Yang L."/>
            <person name="Zhang Y."/>
            <person name="Zhao W."/>
            <person name="Zhao X.D."/>
            <person name="Zheng Y.T."/>
            <person name="Zhou J.M."/>
            <person name="Zhu Y.B."/>
            <person name="Zhang G.J."/>
            <person name="Wang J."/>
            <person name="Yao Y.G."/>
        </authorList>
    </citation>
    <scope>NUCLEOTIDE SEQUENCE [LARGE SCALE GENOMIC DNA]</scope>
</reference>
<reference evidence="2" key="1">
    <citation type="submission" date="2012-07" db="EMBL/GenBank/DDBJ databases">
        <title>Genome of the Chinese tree shrew, a rising model animal genetically related to primates.</title>
        <authorList>
            <person name="Zhang G."/>
            <person name="Fan Y."/>
            <person name="Yao Y."/>
            <person name="Huang Z."/>
        </authorList>
    </citation>
    <scope>NUCLEOTIDE SEQUENCE [LARGE SCALE GENOMIC DNA]</scope>
</reference>
<evidence type="ECO:0000313" key="1">
    <source>
        <dbReference type="EMBL" id="ELW71102.1"/>
    </source>
</evidence>
<dbReference type="AlphaFoldDB" id="L9LBI5"/>
<protein>
    <submittedName>
        <fullName evidence="1">Uncharacterized protein</fullName>
    </submittedName>
</protein>
<accession>L9LBI5</accession>
<dbReference type="PANTHER" id="PTHR22674">
    <property type="entry name" value="NTPASE, KAP FAMILY P-LOOP DOMAIN-CONTAINING 1"/>
    <property type="match status" value="1"/>
</dbReference>
<dbReference type="InterPro" id="IPR052754">
    <property type="entry name" value="NTPase_KAP_P-loop"/>
</dbReference>
<dbReference type="PANTHER" id="PTHR22674:SF4">
    <property type="entry name" value="NTPASE KAP FAMILY P-LOOP DOMAIN-CONTAINING PROTEIN 1"/>
    <property type="match status" value="1"/>
</dbReference>
<evidence type="ECO:0000313" key="2">
    <source>
        <dbReference type="Proteomes" id="UP000011518"/>
    </source>
</evidence>